<dbReference type="EMBL" id="KL596742">
    <property type="protein sequence ID" value="KER26653.1"/>
    <property type="molecule type" value="Genomic_DNA"/>
</dbReference>
<proteinExistence type="predicted"/>
<dbReference type="OrthoDB" id="247013at2759"/>
<dbReference type="RefSeq" id="XP_009169612.1">
    <property type="nucleotide sequence ID" value="XM_009171348.1"/>
</dbReference>
<keyword evidence="2" id="KW-1185">Reference proteome</keyword>
<dbReference type="GeneID" id="20320337"/>
<gene>
    <name evidence="1" type="ORF">T265_06155</name>
</gene>
<protein>
    <submittedName>
        <fullName evidence="1">Uncharacterized protein</fullName>
    </submittedName>
</protein>
<accession>A0A074ZHF3</accession>
<name>A0A074ZHF3_OPIVI</name>
<evidence type="ECO:0000313" key="2">
    <source>
        <dbReference type="Proteomes" id="UP000054324"/>
    </source>
</evidence>
<organism evidence="1 2">
    <name type="scientific">Opisthorchis viverrini</name>
    <name type="common">Southeast Asian liver fluke</name>
    <dbReference type="NCBI Taxonomy" id="6198"/>
    <lineage>
        <taxon>Eukaryota</taxon>
        <taxon>Metazoa</taxon>
        <taxon>Spiralia</taxon>
        <taxon>Lophotrochozoa</taxon>
        <taxon>Platyhelminthes</taxon>
        <taxon>Trematoda</taxon>
        <taxon>Digenea</taxon>
        <taxon>Opisthorchiida</taxon>
        <taxon>Opisthorchiata</taxon>
        <taxon>Opisthorchiidae</taxon>
        <taxon>Opisthorchis</taxon>
    </lineage>
</organism>
<reference evidence="1 2" key="1">
    <citation type="submission" date="2013-11" db="EMBL/GenBank/DDBJ databases">
        <title>Opisthorchis viverrini - life in the bile duct.</title>
        <authorList>
            <person name="Young N.D."/>
            <person name="Nagarajan N."/>
            <person name="Lin S.J."/>
            <person name="Korhonen P.K."/>
            <person name="Jex A.R."/>
            <person name="Hall R.S."/>
            <person name="Safavi-Hemami H."/>
            <person name="Kaewkong W."/>
            <person name="Bertrand D."/>
            <person name="Gao S."/>
            <person name="Seet Q."/>
            <person name="Wongkham S."/>
            <person name="Teh B.T."/>
            <person name="Wongkham C."/>
            <person name="Intapan P.M."/>
            <person name="Maleewong W."/>
            <person name="Yang X."/>
            <person name="Hu M."/>
            <person name="Wang Z."/>
            <person name="Hofmann A."/>
            <person name="Sternberg P.W."/>
            <person name="Tan P."/>
            <person name="Wang J."/>
            <person name="Gasser R.B."/>
        </authorList>
    </citation>
    <scope>NUCLEOTIDE SEQUENCE [LARGE SCALE GENOMIC DNA]</scope>
</reference>
<dbReference type="CTD" id="20320337"/>
<dbReference type="Proteomes" id="UP000054324">
    <property type="component" value="Unassembled WGS sequence"/>
</dbReference>
<evidence type="ECO:0000313" key="1">
    <source>
        <dbReference type="EMBL" id="KER26653.1"/>
    </source>
</evidence>
<dbReference type="AlphaFoldDB" id="A0A074ZHF3"/>
<sequence length="215" mass="23587">MLVLEAAVTGCSGRQPRNPAIAGTGTNAISTFHYFESNFSAVTLFWCLAAMPPEWSTRKERLSGCPSLDKSIRDADVEFETLTSRHASQMQPEVIECRTVCEPLAFYSYASAVNLPNPVKKSSSLHSESSNGNGPNVETILQKCESVQMTAPFSMRFTSERCLSLLQDWVESNPNLMLADRPIDVVDAFVYLGTRISTCGNAVAFIAISPKLSYE</sequence>
<dbReference type="KEGG" id="ovi:T265_06155"/>